<evidence type="ECO:0000256" key="1">
    <source>
        <dbReference type="ARBA" id="ARBA00006739"/>
    </source>
</evidence>
<feature type="transmembrane region" description="Helical" evidence="4">
    <location>
        <begin position="22"/>
        <end position="45"/>
    </location>
</feature>
<evidence type="ECO:0000313" key="6">
    <source>
        <dbReference type="EMBL" id="RJX75469.1"/>
    </source>
</evidence>
<keyword evidence="4" id="KW-0472">Membrane</keyword>
<feature type="domain" description="Glycosyltransferase 2-like" evidence="5">
    <location>
        <begin position="153"/>
        <end position="375"/>
    </location>
</feature>
<gene>
    <name evidence="6" type="ORF">DZ860_01970</name>
</gene>
<organism evidence="6 7">
    <name type="scientific">Vibrio sinensis</name>
    <dbReference type="NCBI Taxonomy" id="2302434"/>
    <lineage>
        <taxon>Bacteria</taxon>
        <taxon>Pseudomonadati</taxon>
        <taxon>Pseudomonadota</taxon>
        <taxon>Gammaproteobacteria</taxon>
        <taxon>Vibrionales</taxon>
        <taxon>Vibrionaceae</taxon>
        <taxon>Vibrio</taxon>
    </lineage>
</organism>
<dbReference type="Pfam" id="PF13632">
    <property type="entry name" value="Glyco_trans_2_3"/>
    <property type="match status" value="1"/>
</dbReference>
<dbReference type="InterPro" id="IPR029044">
    <property type="entry name" value="Nucleotide-diphossugar_trans"/>
</dbReference>
<dbReference type="InterPro" id="IPR001173">
    <property type="entry name" value="Glyco_trans_2-like"/>
</dbReference>
<dbReference type="OrthoDB" id="276604at2"/>
<dbReference type="Gene3D" id="3.90.550.10">
    <property type="entry name" value="Spore Coat Polysaccharide Biosynthesis Protein SpsA, Chain A"/>
    <property type="match status" value="1"/>
</dbReference>
<dbReference type="AlphaFoldDB" id="A0A3A6R3I1"/>
<name>A0A3A6R3I1_9VIBR</name>
<accession>A0A3A6R3I1</accession>
<feature type="transmembrane region" description="Helical" evidence="4">
    <location>
        <begin position="354"/>
        <end position="380"/>
    </location>
</feature>
<keyword evidence="2" id="KW-0328">Glycosyltransferase</keyword>
<protein>
    <submittedName>
        <fullName evidence="6">Glycosyltransferase family 2 protein</fullName>
    </submittedName>
</protein>
<evidence type="ECO:0000259" key="5">
    <source>
        <dbReference type="Pfam" id="PF13632"/>
    </source>
</evidence>
<feature type="transmembrane region" description="Helical" evidence="4">
    <location>
        <begin position="392"/>
        <end position="414"/>
    </location>
</feature>
<dbReference type="CDD" id="cd06423">
    <property type="entry name" value="CESA_like"/>
    <property type="match status" value="1"/>
</dbReference>
<dbReference type="PANTHER" id="PTHR43630:SF1">
    <property type="entry name" value="POLY-BETA-1,6-N-ACETYL-D-GLUCOSAMINE SYNTHASE"/>
    <property type="match status" value="1"/>
</dbReference>
<dbReference type="EMBL" id="QVMU01000001">
    <property type="protein sequence ID" value="RJX75469.1"/>
    <property type="molecule type" value="Genomic_DNA"/>
</dbReference>
<dbReference type="Proteomes" id="UP000273252">
    <property type="component" value="Unassembled WGS sequence"/>
</dbReference>
<keyword evidence="3 6" id="KW-0808">Transferase</keyword>
<proteinExistence type="inferred from homology"/>
<dbReference type="RefSeq" id="WP_120029226.1">
    <property type="nucleotide sequence ID" value="NZ_QVMU01000001.1"/>
</dbReference>
<comment type="similarity">
    <text evidence="1">Belongs to the glycosyltransferase 2 family.</text>
</comment>
<dbReference type="SUPFAM" id="SSF53448">
    <property type="entry name" value="Nucleotide-diphospho-sugar transferases"/>
    <property type="match status" value="1"/>
</dbReference>
<reference evidence="6 7" key="1">
    <citation type="submission" date="2018-08" db="EMBL/GenBank/DDBJ databases">
        <title>Vibrio isolated from the Eastern China Marginal Seas.</title>
        <authorList>
            <person name="Li Y."/>
        </authorList>
    </citation>
    <scope>NUCLEOTIDE SEQUENCE [LARGE SCALE GENOMIC DNA]</scope>
    <source>
        <strain evidence="6 7">BEI233</strain>
    </source>
</reference>
<evidence type="ECO:0000256" key="2">
    <source>
        <dbReference type="ARBA" id="ARBA00022676"/>
    </source>
</evidence>
<dbReference type="PANTHER" id="PTHR43630">
    <property type="entry name" value="POLY-BETA-1,6-N-ACETYL-D-GLUCOSAMINE SYNTHASE"/>
    <property type="match status" value="1"/>
</dbReference>
<keyword evidence="4" id="KW-0812">Transmembrane</keyword>
<dbReference type="GO" id="GO:0016757">
    <property type="term" value="F:glycosyltransferase activity"/>
    <property type="evidence" value="ECO:0007669"/>
    <property type="project" value="UniProtKB-KW"/>
</dbReference>
<comment type="caution">
    <text evidence="6">The sequence shown here is derived from an EMBL/GenBank/DDBJ whole genome shotgun (WGS) entry which is preliminary data.</text>
</comment>
<keyword evidence="4" id="KW-1133">Transmembrane helix</keyword>
<keyword evidence="7" id="KW-1185">Reference proteome</keyword>
<sequence>MSDFLYIVYSIVGTVTYNGELLFAFVPLLILIELPLLILVFTGVFRWALEQNSDDEEPCIYPTISFVITCYGEGDAIAQTIDTLVEQIYPANIEILAVVDGAAQNTDTYQAALNGVKRHFGHPMRTVKVIPKWQRGGRVSTLNAGLSEAKHDIVINVDGDTSFDNDMALNMAQQFSDPNVLASGGALRVRNWNSNFLTRMQSLEYMLSMQTGKTGMANWGVLNNISGAFGAFRQHVIRQVGGWDTHTAEDLDLTMRLKQYKGRYPNSRLAFTPHAVGHTDVPDTLKILLMQRLRWDGDLLFLFLRKHKDGFNPRLLGWGNFIFTLIYGVVQNVLLPLLMTLFSIYLFVTLPSQLVMGILACLYFIYLFFIVMTFIVYLGLVSERTKEDSRMAIWLPFYPFYALFMRCVTAFSMINEVTRRSHEESSMAPWWVLKRGKRF</sequence>
<feature type="transmembrane region" description="Helical" evidence="4">
    <location>
        <begin position="315"/>
        <end position="348"/>
    </location>
</feature>
<evidence type="ECO:0000256" key="3">
    <source>
        <dbReference type="ARBA" id="ARBA00022679"/>
    </source>
</evidence>
<evidence type="ECO:0000256" key="4">
    <source>
        <dbReference type="SAM" id="Phobius"/>
    </source>
</evidence>
<evidence type="ECO:0000313" key="7">
    <source>
        <dbReference type="Proteomes" id="UP000273252"/>
    </source>
</evidence>